<dbReference type="AlphaFoldDB" id="A0AAU9UMJ3"/>
<sequence>MGNSNYSHYLYVHVQQRCGSSAYNRVSVNATIYPDCTHAKRSQLQLDCYRQFAVTEYDGKKITNVCGSKGLVNEQIDFTKKYRGVLQQSSSSSSSNVNMPDIVVSPFSVLSRSPVPQIYELYKNTIASRGDRLQGYNSYNILNNLAAKHRNTTYMRFDNNTINMLGVNMCHKTIYHIVQQSLEHRDQYKILPSPNRDILQFTACLLKSIEIDLPEICERVTIP</sequence>
<comment type="caution">
    <text evidence="1">The sequence shown here is derived from an EMBL/GenBank/DDBJ whole genome shotgun (WGS) entry which is preliminary data.</text>
</comment>
<protein>
    <submittedName>
        <fullName evidence="1">Uncharacterized protein</fullName>
    </submittedName>
</protein>
<name>A0AAU9UMJ3_EUPED</name>
<dbReference type="Proteomes" id="UP001153954">
    <property type="component" value="Unassembled WGS sequence"/>
</dbReference>
<proteinExistence type="predicted"/>
<evidence type="ECO:0000313" key="1">
    <source>
        <dbReference type="EMBL" id="CAH2100771.1"/>
    </source>
</evidence>
<dbReference type="EMBL" id="CAKOGL010000023">
    <property type="protein sequence ID" value="CAH2100771.1"/>
    <property type="molecule type" value="Genomic_DNA"/>
</dbReference>
<keyword evidence="2" id="KW-1185">Reference proteome</keyword>
<gene>
    <name evidence="1" type="ORF">EEDITHA_LOCUS15596</name>
</gene>
<reference evidence="1" key="1">
    <citation type="submission" date="2022-03" db="EMBL/GenBank/DDBJ databases">
        <authorList>
            <person name="Tunstrom K."/>
        </authorList>
    </citation>
    <scope>NUCLEOTIDE SEQUENCE</scope>
</reference>
<accession>A0AAU9UMJ3</accession>
<organism evidence="1 2">
    <name type="scientific">Euphydryas editha</name>
    <name type="common">Edith's checkerspot</name>
    <dbReference type="NCBI Taxonomy" id="104508"/>
    <lineage>
        <taxon>Eukaryota</taxon>
        <taxon>Metazoa</taxon>
        <taxon>Ecdysozoa</taxon>
        <taxon>Arthropoda</taxon>
        <taxon>Hexapoda</taxon>
        <taxon>Insecta</taxon>
        <taxon>Pterygota</taxon>
        <taxon>Neoptera</taxon>
        <taxon>Endopterygota</taxon>
        <taxon>Lepidoptera</taxon>
        <taxon>Glossata</taxon>
        <taxon>Ditrysia</taxon>
        <taxon>Papilionoidea</taxon>
        <taxon>Nymphalidae</taxon>
        <taxon>Nymphalinae</taxon>
        <taxon>Euphydryas</taxon>
    </lineage>
</organism>
<evidence type="ECO:0000313" key="2">
    <source>
        <dbReference type="Proteomes" id="UP001153954"/>
    </source>
</evidence>